<name>A0ABQ3MG58_9PSEU</name>
<accession>A0ABQ3MG58</accession>
<reference evidence="2" key="1">
    <citation type="journal article" date="2019" name="Int. J. Syst. Evol. Microbiol.">
        <title>The Global Catalogue of Microorganisms (GCM) 10K type strain sequencing project: providing services to taxonomists for standard genome sequencing and annotation.</title>
        <authorList>
            <consortium name="The Broad Institute Genomics Platform"/>
            <consortium name="The Broad Institute Genome Sequencing Center for Infectious Disease"/>
            <person name="Wu L."/>
            <person name="Ma J."/>
        </authorList>
    </citation>
    <scope>NUCLEOTIDE SEQUENCE [LARGE SCALE GENOMIC DNA]</scope>
    <source>
        <strain evidence="2">CGMCC 4.7367</strain>
    </source>
</reference>
<evidence type="ECO:0000313" key="1">
    <source>
        <dbReference type="EMBL" id="GHH42129.1"/>
    </source>
</evidence>
<evidence type="ECO:0000313" key="2">
    <source>
        <dbReference type="Proteomes" id="UP000605568"/>
    </source>
</evidence>
<proteinExistence type="predicted"/>
<keyword evidence="2" id="KW-1185">Reference proteome</keyword>
<sequence>MPPFRDSFTPVLEAEYGKVEAAFADVTAATGAYGPLTETAQDPVQCSCPCWWRGCAR</sequence>
<gene>
    <name evidence="1" type="ORF">GCM10017774_37890</name>
</gene>
<dbReference type="Proteomes" id="UP000605568">
    <property type="component" value="Unassembled WGS sequence"/>
</dbReference>
<comment type="caution">
    <text evidence="1">The sequence shown here is derived from an EMBL/GenBank/DDBJ whole genome shotgun (WGS) entry which is preliminary data.</text>
</comment>
<organism evidence="1 2">
    <name type="scientific">Lentzea cavernae</name>
    <dbReference type="NCBI Taxonomy" id="2020703"/>
    <lineage>
        <taxon>Bacteria</taxon>
        <taxon>Bacillati</taxon>
        <taxon>Actinomycetota</taxon>
        <taxon>Actinomycetes</taxon>
        <taxon>Pseudonocardiales</taxon>
        <taxon>Pseudonocardiaceae</taxon>
        <taxon>Lentzea</taxon>
    </lineage>
</organism>
<dbReference type="RefSeq" id="WP_191299262.1">
    <property type="nucleotide sequence ID" value="NZ_BNAR01000005.1"/>
</dbReference>
<protein>
    <submittedName>
        <fullName evidence="1">Uncharacterized protein</fullName>
    </submittedName>
</protein>
<dbReference type="EMBL" id="BNAR01000005">
    <property type="protein sequence ID" value="GHH42129.1"/>
    <property type="molecule type" value="Genomic_DNA"/>
</dbReference>